<dbReference type="Pfam" id="PF16074">
    <property type="entry name" value="PilW"/>
    <property type="match status" value="1"/>
</dbReference>
<proteinExistence type="predicted"/>
<name>A0A1N6FJE2_9PROT</name>
<keyword evidence="3" id="KW-1185">Reference proteome</keyword>
<keyword evidence="1" id="KW-0472">Membrane</keyword>
<dbReference type="GO" id="GO:0043683">
    <property type="term" value="P:type IV pilus assembly"/>
    <property type="evidence" value="ECO:0007669"/>
    <property type="project" value="InterPro"/>
</dbReference>
<sequence>MKPGSSILSTIPSGRRPHFQQTGFSLIELMISITLGLLVMTAVLALYLNLSRSNAELAKMNRQIENGRFTIQLLQQELWHAGFWDTYVPPSPALMPPTAIPNPCVGFSSWSAADIANIYAIPVQGYVAGGTLPAACAGIINNLQSDSDVLVIRYAATCVAGTANCENYNAGKLYLQTQSCVNISHANYVASAENVPVLGTPGTGVYRKDCTTPADRRKLITSIFYVRNYSVTAGDDIPTLMRADLDSYGGSVVMQAGQPMIEGIQSLKLEYGRDIDDDGSADSFSDCSACTATDWANIVAVRIYVLARNLEASSGYAENKSYTLGSTILGPFNDGFMRHVYTSYVRLINPSGRKEKP</sequence>
<dbReference type="NCBIfam" id="TIGR02532">
    <property type="entry name" value="IV_pilin_GFxxxE"/>
    <property type="match status" value="1"/>
</dbReference>
<evidence type="ECO:0000313" key="2">
    <source>
        <dbReference type="EMBL" id="SIN95387.1"/>
    </source>
</evidence>
<keyword evidence="1" id="KW-1133">Transmembrane helix</keyword>
<evidence type="ECO:0000256" key="1">
    <source>
        <dbReference type="SAM" id="Phobius"/>
    </source>
</evidence>
<organism evidence="2 3">
    <name type="scientific">Nitrosomonas cryotolerans ATCC 49181</name>
    <dbReference type="NCBI Taxonomy" id="1131553"/>
    <lineage>
        <taxon>Bacteria</taxon>
        <taxon>Pseudomonadati</taxon>
        <taxon>Pseudomonadota</taxon>
        <taxon>Betaproteobacteria</taxon>
        <taxon>Nitrosomonadales</taxon>
        <taxon>Nitrosomonadaceae</taxon>
        <taxon>Nitrosomonas</taxon>
    </lineage>
</organism>
<dbReference type="eggNOG" id="COG4966">
    <property type="taxonomic scope" value="Bacteria"/>
</dbReference>
<dbReference type="PROSITE" id="PS00409">
    <property type="entry name" value="PROKAR_NTER_METHYL"/>
    <property type="match status" value="1"/>
</dbReference>
<dbReference type="Proteomes" id="UP000185062">
    <property type="component" value="Unassembled WGS sequence"/>
</dbReference>
<dbReference type="RefSeq" id="WP_051537609.1">
    <property type="nucleotide sequence ID" value="NZ_FSRO01000001.1"/>
</dbReference>
<evidence type="ECO:0000313" key="3">
    <source>
        <dbReference type="Proteomes" id="UP000185062"/>
    </source>
</evidence>
<dbReference type="EMBL" id="FSRO01000001">
    <property type="protein sequence ID" value="SIN95387.1"/>
    <property type="molecule type" value="Genomic_DNA"/>
</dbReference>
<accession>A0A1N6FJE2</accession>
<dbReference type="InterPro" id="IPR032092">
    <property type="entry name" value="PilW"/>
</dbReference>
<dbReference type="AlphaFoldDB" id="A0A1N6FJE2"/>
<feature type="transmembrane region" description="Helical" evidence="1">
    <location>
        <begin position="29"/>
        <end position="50"/>
    </location>
</feature>
<dbReference type="Pfam" id="PF07963">
    <property type="entry name" value="N_methyl"/>
    <property type="match status" value="1"/>
</dbReference>
<dbReference type="InterPro" id="IPR012902">
    <property type="entry name" value="N_methyl_site"/>
</dbReference>
<keyword evidence="1" id="KW-0812">Transmembrane</keyword>
<protein>
    <submittedName>
        <fullName evidence="2">Type IV pilus assembly protein PilW</fullName>
    </submittedName>
</protein>
<reference evidence="2 3" key="1">
    <citation type="submission" date="2016-12" db="EMBL/GenBank/DDBJ databases">
        <authorList>
            <person name="Song W.-J."/>
            <person name="Kurnit D.M."/>
        </authorList>
    </citation>
    <scope>NUCLEOTIDE SEQUENCE [LARGE SCALE GENOMIC DNA]</scope>
    <source>
        <strain evidence="2 3">ATCC 49181</strain>
    </source>
</reference>
<dbReference type="STRING" id="44575.SAMN05216419_10227"/>
<gene>
    <name evidence="2" type="ORF">SAMN02743940_0276</name>
</gene>